<protein>
    <submittedName>
        <fullName evidence="1">Uncharacterized protein</fullName>
    </submittedName>
</protein>
<dbReference type="OrthoDB" id="8255610at2"/>
<accession>A0A1H5IHP9</accession>
<sequence>MPHIWWTRKRLVFTLALVSLVCVIALVAAGLTYSEPFPAAEIGPDWQCTRLAFVFTVCSPISQADRALARVTREPACRRPRA</sequence>
<dbReference type="EMBL" id="FNTI01000001">
    <property type="protein sequence ID" value="SEE39752.1"/>
    <property type="molecule type" value="Genomic_DNA"/>
</dbReference>
<reference evidence="1 2" key="1">
    <citation type="submission" date="2016-10" db="EMBL/GenBank/DDBJ databases">
        <authorList>
            <person name="de Groot N.N."/>
        </authorList>
    </citation>
    <scope>NUCLEOTIDE SEQUENCE [LARGE SCALE GENOMIC DNA]</scope>
    <source>
        <strain evidence="1 2">GAS522</strain>
    </source>
</reference>
<gene>
    <name evidence="1" type="ORF">SAMN05444171_7312</name>
</gene>
<dbReference type="RefSeq" id="WP_074829364.1">
    <property type="nucleotide sequence ID" value="NZ_FNTI01000001.1"/>
</dbReference>
<dbReference type="Proteomes" id="UP000183208">
    <property type="component" value="Unassembled WGS sequence"/>
</dbReference>
<proteinExistence type="predicted"/>
<evidence type="ECO:0000313" key="2">
    <source>
        <dbReference type="Proteomes" id="UP000183208"/>
    </source>
</evidence>
<dbReference type="AlphaFoldDB" id="A0A1H5IHP9"/>
<name>A0A1H5IHP9_9BRAD</name>
<evidence type="ECO:0000313" key="1">
    <source>
        <dbReference type="EMBL" id="SEE39752.1"/>
    </source>
</evidence>
<organism evidence="1 2">
    <name type="scientific">Bradyrhizobium lablabi</name>
    <dbReference type="NCBI Taxonomy" id="722472"/>
    <lineage>
        <taxon>Bacteria</taxon>
        <taxon>Pseudomonadati</taxon>
        <taxon>Pseudomonadota</taxon>
        <taxon>Alphaproteobacteria</taxon>
        <taxon>Hyphomicrobiales</taxon>
        <taxon>Nitrobacteraceae</taxon>
        <taxon>Bradyrhizobium</taxon>
    </lineage>
</organism>